<organism evidence="1 2">
    <name type="scientific">Plakobranchus ocellatus</name>
    <dbReference type="NCBI Taxonomy" id="259542"/>
    <lineage>
        <taxon>Eukaryota</taxon>
        <taxon>Metazoa</taxon>
        <taxon>Spiralia</taxon>
        <taxon>Lophotrochozoa</taxon>
        <taxon>Mollusca</taxon>
        <taxon>Gastropoda</taxon>
        <taxon>Heterobranchia</taxon>
        <taxon>Euthyneura</taxon>
        <taxon>Panpulmonata</taxon>
        <taxon>Sacoglossa</taxon>
        <taxon>Placobranchoidea</taxon>
        <taxon>Plakobranchidae</taxon>
        <taxon>Plakobranchus</taxon>
    </lineage>
</organism>
<comment type="caution">
    <text evidence="1">The sequence shown here is derived from an EMBL/GenBank/DDBJ whole genome shotgun (WGS) entry which is preliminary data.</text>
</comment>
<protein>
    <submittedName>
        <fullName evidence="1">Uncharacterized protein</fullName>
    </submittedName>
</protein>
<gene>
    <name evidence="1" type="ORF">PoB_000375200</name>
</gene>
<evidence type="ECO:0000313" key="2">
    <source>
        <dbReference type="Proteomes" id="UP000735302"/>
    </source>
</evidence>
<evidence type="ECO:0000313" key="1">
    <source>
        <dbReference type="EMBL" id="GFN77246.1"/>
    </source>
</evidence>
<proteinExistence type="predicted"/>
<keyword evidence="2" id="KW-1185">Reference proteome</keyword>
<sequence>MRGRLLEERTKPYPSRRLRHRISLIRGYFRKYQRKTGGVSNVLLVQAMPMAPDSLQEHTSESGCVMSIPTLASIYQQPFPRLQRVAAEELVLPRSSFSTGGPYY</sequence>
<dbReference type="AlphaFoldDB" id="A0AAV3Y464"/>
<accession>A0AAV3Y464</accession>
<name>A0AAV3Y464_9GAST</name>
<dbReference type="Proteomes" id="UP000735302">
    <property type="component" value="Unassembled WGS sequence"/>
</dbReference>
<dbReference type="EMBL" id="BLXT01000468">
    <property type="protein sequence ID" value="GFN77246.1"/>
    <property type="molecule type" value="Genomic_DNA"/>
</dbReference>
<reference evidence="1 2" key="1">
    <citation type="journal article" date="2021" name="Elife">
        <title>Chloroplast acquisition without the gene transfer in kleptoplastic sea slugs, Plakobranchus ocellatus.</title>
        <authorList>
            <person name="Maeda T."/>
            <person name="Takahashi S."/>
            <person name="Yoshida T."/>
            <person name="Shimamura S."/>
            <person name="Takaki Y."/>
            <person name="Nagai Y."/>
            <person name="Toyoda A."/>
            <person name="Suzuki Y."/>
            <person name="Arimoto A."/>
            <person name="Ishii H."/>
            <person name="Satoh N."/>
            <person name="Nishiyama T."/>
            <person name="Hasebe M."/>
            <person name="Maruyama T."/>
            <person name="Minagawa J."/>
            <person name="Obokata J."/>
            <person name="Shigenobu S."/>
        </authorList>
    </citation>
    <scope>NUCLEOTIDE SEQUENCE [LARGE SCALE GENOMIC DNA]</scope>
</reference>